<comment type="caution">
    <text evidence="1">The sequence shown here is derived from an EMBL/GenBank/DDBJ whole genome shotgun (WGS) entry which is preliminary data.</text>
</comment>
<organism evidence="1 2">
    <name type="scientific">Blautia wexlerae</name>
    <dbReference type="NCBI Taxonomy" id="418240"/>
    <lineage>
        <taxon>Bacteria</taxon>
        <taxon>Bacillati</taxon>
        <taxon>Bacillota</taxon>
        <taxon>Clostridia</taxon>
        <taxon>Lachnospirales</taxon>
        <taxon>Lachnospiraceae</taxon>
        <taxon>Blautia</taxon>
    </lineage>
</organism>
<evidence type="ECO:0000313" key="1">
    <source>
        <dbReference type="EMBL" id="MZL34928.1"/>
    </source>
</evidence>
<gene>
    <name evidence="1" type="ORF">GT728_17480</name>
</gene>
<proteinExistence type="predicted"/>
<dbReference type="Proteomes" id="UP000477285">
    <property type="component" value="Unassembled WGS sequence"/>
</dbReference>
<dbReference type="InterPro" id="IPR008863">
    <property type="entry name" value="Toxic_anion-R_TelA"/>
</dbReference>
<dbReference type="Pfam" id="PF05816">
    <property type="entry name" value="TelA"/>
    <property type="match status" value="1"/>
</dbReference>
<protein>
    <submittedName>
        <fullName evidence="1">Toxic anion resistance protein</fullName>
    </submittedName>
</protein>
<dbReference type="EMBL" id="WWVQ01000059">
    <property type="protein sequence ID" value="MZL34928.1"/>
    <property type="molecule type" value="Genomic_DNA"/>
</dbReference>
<sequence length="50" mass="6044">SIQIETLEKTWATITNGIEETRRIQEDARKKREEDKVRLEAIKKEFQNRN</sequence>
<dbReference type="AlphaFoldDB" id="A0A6L8T7X3"/>
<evidence type="ECO:0000313" key="2">
    <source>
        <dbReference type="Proteomes" id="UP000477285"/>
    </source>
</evidence>
<accession>A0A6L8T7X3</accession>
<name>A0A6L8T7X3_9FIRM</name>
<reference evidence="1 2" key="1">
    <citation type="journal article" date="2019" name="Nat. Med.">
        <title>A library of human gut bacterial isolates paired with longitudinal multiomics data enables mechanistic microbiome research.</title>
        <authorList>
            <person name="Poyet M."/>
            <person name="Groussin M."/>
            <person name="Gibbons S.M."/>
            <person name="Avila-Pacheco J."/>
            <person name="Jiang X."/>
            <person name="Kearney S.M."/>
            <person name="Perrotta A.R."/>
            <person name="Berdy B."/>
            <person name="Zhao S."/>
            <person name="Lieberman T.D."/>
            <person name="Swanson P.K."/>
            <person name="Smith M."/>
            <person name="Roesemann S."/>
            <person name="Alexander J.E."/>
            <person name="Rich S.A."/>
            <person name="Livny J."/>
            <person name="Vlamakis H."/>
            <person name="Clish C."/>
            <person name="Bullock K."/>
            <person name="Deik A."/>
            <person name="Scott J."/>
            <person name="Pierce K.A."/>
            <person name="Xavier R.J."/>
            <person name="Alm E.J."/>
        </authorList>
    </citation>
    <scope>NUCLEOTIDE SEQUENCE [LARGE SCALE GENOMIC DNA]</scope>
    <source>
        <strain evidence="1 2">BIOML-A1</strain>
    </source>
</reference>
<feature type="non-terminal residue" evidence="1">
    <location>
        <position position="1"/>
    </location>
</feature>